<keyword evidence="1" id="KW-0862">Zinc</keyword>
<name>A0AAR5PT37_DENPD</name>
<evidence type="ECO:0000256" key="1">
    <source>
        <dbReference type="PROSITE-ProRule" id="PRU00723"/>
    </source>
</evidence>
<proteinExistence type="predicted"/>
<feature type="compositionally biased region" description="Basic and acidic residues" evidence="2">
    <location>
        <begin position="453"/>
        <end position="472"/>
    </location>
</feature>
<feature type="region of interest" description="Disordered" evidence="2">
    <location>
        <begin position="327"/>
        <end position="347"/>
    </location>
</feature>
<dbReference type="InterPro" id="IPR002999">
    <property type="entry name" value="Tudor"/>
</dbReference>
<reference evidence="5" key="1">
    <citation type="journal article" date="2013" name="Genome Biol.">
        <title>Draft genome of the mountain pine beetle, Dendroctonus ponderosae Hopkins, a major forest pest.</title>
        <authorList>
            <person name="Keeling C.I."/>
            <person name="Yuen M.M."/>
            <person name="Liao N.Y."/>
            <person name="Docking T.R."/>
            <person name="Chan S.K."/>
            <person name="Taylor G.A."/>
            <person name="Palmquist D.L."/>
            <person name="Jackman S.D."/>
            <person name="Nguyen A."/>
            <person name="Li M."/>
            <person name="Henderson H."/>
            <person name="Janes J.K."/>
            <person name="Zhao Y."/>
            <person name="Pandoh P."/>
            <person name="Moore R."/>
            <person name="Sperling F.A."/>
            <person name="Huber D.P."/>
            <person name="Birol I."/>
            <person name="Jones S.J."/>
            <person name="Bohlmann J."/>
        </authorList>
    </citation>
    <scope>NUCLEOTIDE SEQUENCE</scope>
</reference>
<feature type="domain" description="C3H1-type" evidence="3">
    <location>
        <begin position="724"/>
        <end position="752"/>
    </location>
</feature>
<dbReference type="GO" id="GO:0008270">
    <property type="term" value="F:zinc ion binding"/>
    <property type="evidence" value="ECO:0007669"/>
    <property type="project" value="UniProtKB-KW"/>
</dbReference>
<evidence type="ECO:0000256" key="2">
    <source>
        <dbReference type="SAM" id="MobiDB-lite"/>
    </source>
</evidence>
<keyword evidence="5" id="KW-1185">Reference proteome</keyword>
<dbReference type="Pfam" id="PF00567">
    <property type="entry name" value="TUDOR"/>
    <property type="match status" value="2"/>
</dbReference>
<accession>A0AAR5PT37</accession>
<feature type="zinc finger region" description="C3H1-type" evidence="1">
    <location>
        <begin position="724"/>
        <end position="752"/>
    </location>
</feature>
<dbReference type="GeneID" id="109540251"/>
<dbReference type="PANTHER" id="PTHR16442:SF1">
    <property type="entry name" value="RING FINGER PROTEIN 17"/>
    <property type="match status" value="1"/>
</dbReference>
<evidence type="ECO:0000313" key="5">
    <source>
        <dbReference type="Proteomes" id="UP000019118"/>
    </source>
</evidence>
<dbReference type="PANTHER" id="PTHR16442">
    <property type="entry name" value="RING FINGER PROTEIN 17"/>
    <property type="match status" value="1"/>
</dbReference>
<feature type="compositionally biased region" description="Low complexity" evidence="2">
    <location>
        <begin position="442"/>
        <end position="452"/>
    </location>
</feature>
<dbReference type="Gene3D" id="2.30.30.140">
    <property type="match status" value="2"/>
</dbReference>
<evidence type="ECO:0000259" key="3">
    <source>
        <dbReference type="PROSITE" id="PS50103"/>
    </source>
</evidence>
<protein>
    <recommendedName>
        <fullName evidence="3">C3H1-type domain-containing protein</fullName>
    </recommendedName>
</protein>
<dbReference type="PROSITE" id="PS50103">
    <property type="entry name" value="ZF_C3H1"/>
    <property type="match status" value="1"/>
</dbReference>
<dbReference type="AlphaFoldDB" id="A0AAR5PT37"/>
<dbReference type="KEGG" id="dpa:109540251"/>
<keyword evidence="1" id="KW-0863">Zinc-finger</keyword>
<dbReference type="SUPFAM" id="SSF63748">
    <property type="entry name" value="Tudor/PWWP/MBT"/>
    <property type="match status" value="2"/>
</dbReference>
<reference evidence="4" key="2">
    <citation type="submission" date="2024-08" db="UniProtKB">
        <authorList>
            <consortium name="EnsemblMetazoa"/>
        </authorList>
    </citation>
    <scope>IDENTIFICATION</scope>
</reference>
<dbReference type="InterPro" id="IPR000571">
    <property type="entry name" value="Znf_CCCH"/>
</dbReference>
<keyword evidence="1" id="KW-0479">Metal-binding</keyword>
<evidence type="ECO:0000313" key="4">
    <source>
        <dbReference type="EnsemblMetazoa" id="XP_019764097.1"/>
    </source>
</evidence>
<feature type="region of interest" description="Disordered" evidence="2">
    <location>
        <begin position="441"/>
        <end position="472"/>
    </location>
</feature>
<dbReference type="GO" id="GO:0005737">
    <property type="term" value="C:cytoplasm"/>
    <property type="evidence" value="ECO:0007669"/>
    <property type="project" value="UniProtKB-ARBA"/>
</dbReference>
<dbReference type="Proteomes" id="UP000019118">
    <property type="component" value="Unassembled WGS sequence"/>
</dbReference>
<sequence>MSAKYARRIRQYLDDLHDERDDLFKNVTRLINIADQQVHKILESEVVAEKETLQTFLRKILLVFSEVNNSVVKTLEACPFRENLPAIVEDQTQTDTDADLKDYLKENYTARESGIIASAGPKLSNTQVLNDSYMRKPLNDTTLKVICSTILNNSQITQKHEEIPKDNGSEVACMNTNEMEIESTEQMNIATNPCLGSPISSQTAEYASAASEAHPLMKVNPPAKIPKKYDTRDMDQIKENMMYFSRKMGFHSEDFFSSANQFDKSYAVSHYQDPSDILVPTDRPSRINHEQVRADNRNDANNMPQSENPTHLNNGATIQIDSLPNPENSVGPSASTGAIRKPMSTQRHPVDIPEARTKSADHLSCAIQSGLSYNLKDTSWLSNGQIYPDAIDPGNGNAIEKLRRIERLDQNQEARNAARANLPDLKFVEVKVPKVIKNNLNSQTSSASTSKASEPKTKVKDLNQERNLDEGPKMEVPTVDEKCVFTHIISPSEFYIQTLTDIHNLQLDLISCALFDKYNGSKCRFSSKQNALAKLGKFCCGICCDSPHDWFRFKVLDWKMDSTCDEVEVQSLDYGFKRTLSYTNLRELPSKVARIPALAVKCHFPFLYPAGSTYSHRLTEWPSEVMQALFEIANISRNPTETLNPTIFVIVFSHLDNDSFAVDLGYFNELTDVTLGTLLIDMELAKEIIDDYADYEELGEFLDDIDELEQAENLNEFIWGFDAKDEKRICRFTRNDGSCYKGKNCKLEHIMLKDGYTTDKSAIFYTAINDPEFPKKFETVVVSVTLYIDSCSYIVQVIKNPIKLNDTHIVMDRSVSELMNVINHPKKISKFEHFKGYPSKGEIILAMHPTAKKWMRVRVNAVKNNFREVSMEVCSVDFGDHFLVNIKNTRVMQEQFMHLPFQTFQIYLDNYQHRAGCDDSKAKEFFNRHIGYRTFKAHIKNAMPPFKVSLTTFKDCEIGPTLVKEGFAEERTIALDICEDEIKRGHFDAE</sequence>
<dbReference type="EnsemblMetazoa" id="XM_019908538.1">
    <property type="protein sequence ID" value="XP_019764097.1"/>
    <property type="gene ID" value="LOC109540251"/>
</dbReference>
<dbReference type="Gene3D" id="2.40.50.90">
    <property type="match status" value="1"/>
</dbReference>
<dbReference type="InterPro" id="IPR035437">
    <property type="entry name" value="SNase_OB-fold_sf"/>
</dbReference>
<feature type="compositionally biased region" description="Polar residues" evidence="2">
    <location>
        <begin position="327"/>
        <end position="336"/>
    </location>
</feature>
<organism evidence="4 5">
    <name type="scientific">Dendroctonus ponderosae</name>
    <name type="common">Mountain pine beetle</name>
    <dbReference type="NCBI Taxonomy" id="77166"/>
    <lineage>
        <taxon>Eukaryota</taxon>
        <taxon>Metazoa</taxon>
        <taxon>Ecdysozoa</taxon>
        <taxon>Arthropoda</taxon>
        <taxon>Hexapoda</taxon>
        <taxon>Insecta</taxon>
        <taxon>Pterygota</taxon>
        <taxon>Neoptera</taxon>
        <taxon>Endopterygota</taxon>
        <taxon>Coleoptera</taxon>
        <taxon>Polyphaga</taxon>
        <taxon>Cucujiformia</taxon>
        <taxon>Curculionidae</taxon>
        <taxon>Scolytinae</taxon>
        <taxon>Dendroctonus</taxon>
    </lineage>
</organism>